<accession>S4NA08</accession>
<keyword evidence="3" id="KW-0378">Hydrolase</keyword>
<feature type="domain" description="LysM" evidence="2">
    <location>
        <begin position="38"/>
        <end position="81"/>
    </location>
</feature>
<evidence type="ECO:0000259" key="2">
    <source>
        <dbReference type="PROSITE" id="PS51782"/>
    </source>
</evidence>
<evidence type="ECO:0000256" key="1">
    <source>
        <dbReference type="SAM" id="SignalP"/>
    </source>
</evidence>
<dbReference type="RefSeq" id="WP_020278239.1">
    <property type="nucleotide sequence ID" value="NZ_BASG01000002.1"/>
</dbReference>
<dbReference type="InterPro" id="IPR036779">
    <property type="entry name" value="LysM_dom_sf"/>
</dbReference>
<sequence length="224" mass="24750">MRGMRRVKVKKTIAALTIICCMALSSHGLSAEAAGSYTYYQVKKGDTLSKIAKQYHTTVASLKLLNHLKSDAIYAGERLKVPAAAKRSASAPAKKKSISLSAADRKLLAQLVQAETGSSEPFAGKVEVALVVLNRTKHPEFPKTVRGVIYQKTKSGYAFVPAKTGKLTRIQPTKQDYEAVDKALALFPNDRRGSLYFYNPKITKDKWMLSRPVTIRIGHHVFTR</sequence>
<evidence type="ECO:0000313" key="3">
    <source>
        <dbReference type="EMBL" id="GAD12286.1"/>
    </source>
</evidence>
<reference evidence="4" key="1">
    <citation type="journal article" date="2013" name="Genome">
        <title>Draft Genome Sequence of Geobacillus kaustophilus GBlys, a Lysogenic Strain with Bacteriophage phiOH2.</title>
        <authorList>
            <person name="Doi K."/>
            <person name="Mori K."/>
            <person name="Martono H."/>
            <person name="Nagayoshi Y."/>
            <person name="Fujino Y."/>
            <person name="Tashiro K."/>
            <person name="Kuhara S."/>
            <person name="Ohshima T."/>
        </authorList>
    </citation>
    <scope>NUCLEOTIDE SEQUENCE [LARGE SCALE GENOMIC DNA]</scope>
    <source>
        <strain evidence="4">GBlys</strain>
    </source>
</reference>
<dbReference type="Gene3D" id="6.20.240.60">
    <property type="match status" value="1"/>
</dbReference>
<dbReference type="InterPro" id="IPR042047">
    <property type="entry name" value="SleB_dom1"/>
</dbReference>
<dbReference type="GO" id="GO:0008932">
    <property type="term" value="F:lytic endotransglycosylase activity"/>
    <property type="evidence" value="ECO:0007669"/>
    <property type="project" value="TreeGrafter"/>
</dbReference>
<dbReference type="Proteomes" id="UP000016424">
    <property type="component" value="Unassembled WGS sequence"/>
</dbReference>
<dbReference type="Gene3D" id="3.10.350.10">
    <property type="entry name" value="LysM domain"/>
    <property type="match status" value="1"/>
</dbReference>
<dbReference type="SUPFAM" id="SSF54106">
    <property type="entry name" value="LysM domain"/>
    <property type="match status" value="1"/>
</dbReference>
<dbReference type="InterPro" id="IPR018392">
    <property type="entry name" value="LysM"/>
</dbReference>
<name>S4NA08_GEOKU</name>
<dbReference type="Pfam" id="PF01476">
    <property type="entry name" value="LysM"/>
    <property type="match status" value="1"/>
</dbReference>
<dbReference type="Gene3D" id="1.10.10.2520">
    <property type="entry name" value="Cell wall hydrolase SleB, domain 1"/>
    <property type="match status" value="1"/>
</dbReference>
<dbReference type="CDD" id="cd00118">
    <property type="entry name" value="LysM"/>
    <property type="match status" value="1"/>
</dbReference>
<dbReference type="PROSITE" id="PS51782">
    <property type="entry name" value="LYSM"/>
    <property type="match status" value="1"/>
</dbReference>
<dbReference type="SMART" id="SM00257">
    <property type="entry name" value="LysM"/>
    <property type="match status" value="1"/>
</dbReference>
<feature type="signal peptide" evidence="1">
    <location>
        <begin position="1"/>
        <end position="33"/>
    </location>
</feature>
<organism evidence="3 4">
    <name type="scientific">Geobacillus kaustophilus GBlys</name>
    <dbReference type="NCBI Taxonomy" id="1337888"/>
    <lineage>
        <taxon>Bacteria</taxon>
        <taxon>Bacillati</taxon>
        <taxon>Bacillota</taxon>
        <taxon>Bacilli</taxon>
        <taxon>Bacillales</taxon>
        <taxon>Anoxybacillaceae</taxon>
        <taxon>Geobacillus</taxon>
        <taxon>Geobacillus thermoleovorans group</taxon>
    </lineage>
</organism>
<dbReference type="EMBL" id="BASG01000002">
    <property type="protein sequence ID" value="GAD12286.1"/>
    <property type="molecule type" value="Genomic_DNA"/>
</dbReference>
<evidence type="ECO:0000313" key="4">
    <source>
        <dbReference type="Proteomes" id="UP000016424"/>
    </source>
</evidence>
<dbReference type="PANTHER" id="PTHR33734:SF22">
    <property type="entry name" value="MEMBRANE-BOUND LYTIC MUREIN TRANSGLYCOSYLASE D"/>
    <property type="match status" value="1"/>
</dbReference>
<dbReference type="Pfam" id="PF07486">
    <property type="entry name" value="Hydrolase_2"/>
    <property type="match status" value="1"/>
</dbReference>
<keyword evidence="1" id="KW-0732">Signal</keyword>
<dbReference type="AlphaFoldDB" id="S4NA08"/>
<dbReference type="InterPro" id="IPR011105">
    <property type="entry name" value="Cell_wall_hydrolase_SleB"/>
</dbReference>
<protein>
    <submittedName>
        <fullName evidence="3">Cell wall hydrolase SleB</fullName>
    </submittedName>
</protein>
<feature type="chain" id="PRO_5004531611" evidence="1">
    <location>
        <begin position="34"/>
        <end position="224"/>
    </location>
</feature>
<proteinExistence type="predicted"/>
<dbReference type="GO" id="GO:0016787">
    <property type="term" value="F:hydrolase activity"/>
    <property type="evidence" value="ECO:0007669"/>
    <property type="project" value="UniProtKB-KW"/>
</dbReference>
<dbReference type="PANTHER" id="PTHR33734">
    <property type="entry name" value="LYSM DOMAIN-CONTAINING GPI-ANCHORED PROTEIN 2"/>
    <property type="match status" value="1"/>
</dbReference>
<gene>
    <name evidence="3" type="ORF">GBL_0503</name>
</gene>
<comment type="caution">
    <text evidence="3">The sequence shown here is derived from an EMBL/GenBank/DDBJ whole genome shotgun (WGS) entry which is preliminary data.</text>
</comment>